<dbReference type="EMBL" id="JBBKAM010000002">
    <property type="protein sequence ID" value="MEJ8640576.1"/>
    <property type="molecule type" value="Genomic_DNA"/>
</dbReference>
<feature type="compositionally biased region" description="Basic residues" evidence="1">
    <location>
        <begin position="113"/>
        <end position="126"/>
    </location>
</feature>
<feature type="region of interest" description="Disordered" evidence="1">
    <location>
        <begin position="94"/>
        <end position="135"/>
    </location>
</feature>
<evidence type="ECO:0000313" key="3">
    <source>
        <dbReference type="Proteomes" id="UP001382904"/>
    </source>
</evidence>
<dbReference type="Proteomes" id="UP001382904">
    <property type="component" value="Unassembled WGS sequence"/>
</dbReference>
<comment type="caution">
    <text evidence="2">The sequence shown here is derived from an EMBL/GenBank/DDBJ whole genome shotgun (WGS) entry which is preliminary data.</text>
</comment>
<sequence>MDPSPYRASAASRFGGICDSFNRPSWNAPISSTRSSDRANAVPVVRVGGRRSLSSSEYRLPSGTVSVATRSSDSAGSARLAAPATVACSRFSATARTSDTCRASTETPGSSTRFRRRTRAKGRHRSAGADLFHRG</sequence>
<evidence type="ECO:0000256" key="1">
    <source>
        <dbReference type="SAM" id="MobiDB-lite"/>
    </source>
</evidence>
<gene>
    <name evidence="2" type="ORF">WKI68_02265</name>
</gene>
<keyword evidence="3" id="KW-1185">Reference proteome</keyword>
<reference evidence="2 3" key="1">
    <citation type="submission" date="2024-03" db="EMBL/GenBank/DDBJ databases">
        <title>Novel Streptomyces species of biotechnological and ecological value are a feature of Machair soil.</title>
        <authorList>
            <person name="Prole J.R."/>
            <person name="Goodfellow M."/>
            <person name="Allenby N."/>
            <person name="Ward A.C."/>
        </authorList>
    </citation>
    <scope>NUCLEOTIDE SEQUENCE [LARGE SCALE GENOMIC DNA]</scope>
    <source>
        <strain evidence="2 3">MS1.HAVA.3</strain>
    </source>
</reference>
<name>A0ABU8TY72_9ACTN</name>
<evidence type="ECO:0000313" key="2">
    <source>
        <dbReference type="EMBL" id="MEJ8640576.1"/>
    </source>
</evidence>
<organism evidence="2 3">
    <name type="scientific">Streptomyces caledonius</name>
    <dbReference type="NCBI Taxonomy" id="3134107"/>
    <lineage>
        <taxon>Bacteria</taxon>
        <taxon>Bacillati</taxon>
        <taxon>Actinomycetota</taxon>
        <taxon>Actinomycetes</taxon>
        <taxon>Kitasatosporales</taxon>
        <taxon>Streptomycetaceae</taxon>
        <taxon>Streptomyces</taxon>
    </lineage>
</organism>
<feature type="compositionally biased region" description="Polar residues" evidence="1">
    <location>
        <begin position="94"/>
        <end position="112"/>
    </location>
</feature>
<protein>
    <submittedName>
        <fullName evidence="2">Uncharacterized protein</fullName>
    </submittedName>
</protein>
<proteinExistence type="predicted"/>
<accession>A0ABU8TY72</accession>